<proteinExistence type="predicted"/>
<evidence type="ECO:0000313" key="1">
    <source>
        <dbReference type="EMBL" id="RIA75587.1"/>
    </source>
</evidence>
<evidence type="ECO:0000313" key="2">
    <source>
        <dbReference type="Proteomes" id="UP000266506"/>
    </source>
</evidence>
<dbReference type="RefSeq" id="WP_119016454.1">
    <property type="nucleotide sequence ID" value="NZ_QXEV01000015.1"/>
</dbReference>
<organism evidence="1 2">
    <name type="scientific">Anaeroplasma bactoclasticum</name>
    <dbReference type="NCBI Taxonomy" id="2088"/>
    <lineage>
        <taxon>Bacteria</taxon>
        <taxon>Bacillati</taxon>
        <taxon>Mycoplasmatota</taxon>
        <taxon>Mollicutes</taxon>
        <taxon>Anaeroplasmatales</taxon>
        <taxon>Anaeroplasmataceae</taxon>
        <taxon>Anaeroplasma</taxon>
    </lineage>
</organism>
<dbReference type="EMBL" id="QXEV01000015">
    <property type="protein sequence ID" value="RIA75587.1"/>
    <property type="molecule type" value="Genomic_DNA"/>
</dbReference>
<gene>
    <name evidence="1" type="ORF">EI71_01325</name>
</gene>
<name>A0A397RVE7_9MOLU</name>
<comment type="caution">
    <text evidence="1">The sequence shown here is derived from an EMBL/GenBank/DDBJ whole genome shotgun (WGS) entry which is preliminary data.</text>
</comment>
<reference evidence="1 2" key="1">
    <citation type="submission" date="2018-08" db="EMBL/GenBank/DDBJ databases">
        <title>Genomic Encyclopedia of Archaeal and Bacterial Type Strains, Phase II (KMG-II): from individual species to whole genera.</title>
        <authorList>
            <person name="Goeker M."/>
        </authorList>
    </citation>
    <scope>NUCLEOTIDE SEQUENCE [LARGE SCALE GENOMIC DNA]</scope>
    <source>
        <strain evidence="1 2">ATCC 27112</strain>
    </source>
</reference>
<dbReference type="AlphaFoldDB" id="A0A397RVE7"/>
<sequence>MKTKVIVSSDCGVEAIPEPSILGILPDEIHFSPVEIYKNASEMDFYAFDLRLKYDSNANPEIKGCSEEVLRDILEDFVLDGHDRFYFILSSKKLEYYKPLIEKYVKENHNVQYFYYIVKSEGLPVAYMAKEAQKMFFDNKSIPEIEKALAFYDSKNAIFLYSPLEDKTDRIEKYSSEDEGFEISGNNSIMYFIRKSDSSFLRLKEKNKTINPYIDVLLLEMDGKKVVPFVLYTNERSLYTKAFVKELEKSFPDLKIPCFEMPPQMVLKYGKYSIAMGYIEKYDKEA</sequence>
<dbReference type="InParanoid" id="A0A397RVE7"/>
<dbReference type="PROSITE" id="PS51482">
    <property type="entry name" value="DEGV"/>
    <property type="match status" value="1"/>
</dbReference>
<dbReference type="Proteomes" id="UP000266506">
    <property type="component" value="Unassembled WGS sequence"/>
</dbReference>
<protein>
    <submittedName>
        <fullName evidence="1">Fatty acid-binding protein DegV</fullName>
    </submittedName>
</protein>
<dbReference type="SUPFAM" id="SSF82549">
    <property type="entry name" value="DAK1/DegV-like"/>
    <property type="match status" value="1"/>
</dbReference>
<dbReference type="InterPro" id="IPR003797">
    <property type="entry name" value="DegV"/>
</dbReference>
<keyword evidence="2" id="KW-1185">Reference proteome</keyword>
<accession>A0A397RVE7</accession>